<dbReference type="PANTHER" id="PTHR43737:SF1">
    <property type="entry name" value="DUF1501 DOMAIN-CONTAINING PROTEIN"/>
    <property type="match status" value="1"/>
</dbReference>
<evidence type="ECO:0000313" key="1">
    <source>
        <dbReference type="EMBL" id="UXE61804.1"/>
    </source>
</evidence>
<dbReference type="EMBL" id="CP073041">
    <property type="protein sequence ID" value="UXE61804.1"/>
    <property type="molecule type" value="Genomic_DNA"/>
</dbReference>
<dbReference type="AlphaFoldDB" id="A0A977KXN4"/>
<dbReference type="InterPro" id="IPR010869">
    <property type="entry name" value="DUF1501"/>
</dbReference>
<dbReference type="PANTHER" id="PTHR43737">
    <property type="entry name" value="BLL7424 PROTEIN"/>
    <property type="match status" value="1"/>
</dbReference>
<sequence>MKRRDFLQYGTLATGSLFLSLGASQWLFKAQAATSSPQRLIVILLRGAVDGLNILVPYADPTYYEVRPQIAIAAPNNANGALALDDRFGLHPSLSSLLPLWQNKSLAFIPASGSPDPTRSHFEAQDYLESGTPGQKKTTTGWLNRLLAEFNDRNPVQAVNVGNTTPRILIGPHAIASLAPGNAANRSLPIDQPKISNAFDRLYQGQASIDRIYREARTARQILLANLNKEMTAASQGAPLPNGFVGDAQRIAKIMTQDPNVQIAFIDLGGWDTHVDQGSSQGSLANRLQPLGEGVAALVQGLGNLYKNTVIVVMSEFGRTVRENGSGGTDHGHGNVMWLMGGSLKGGQIYGSWRGLATSELYEERDVPVLTDFRDPLSTILAGHFQLSSAQLKRVFPDYGIQQHLPFL</sequence>
<dbReference type="Proteomes" id="UP001065613">
    <property type="component" value="Chromosome"/>
</dbReference>
<accession>A0A977KXN4</accession>
<protein>
    <submittedName>
        <fullName evidence="1">DUF1501 domain-containing protein</fullName>
    </submittedName>
</protein>
<dbReference type="Pfam" id="PF07394">
    <property type="entry name" value="DUF1501"/>
    <property type="match status" value="1"/>
</dbReference>
<gene>
    <name evidence="1" type="ORF">KA717_02380</name>
</gene>
<dbReference type="KEGG" id="wna:KA717_02380"/>
<organism evidence="1">
    <name type="scientific">Woronichinia naegeliana WA131</name>
    <dbReference type="NCBI Taxonomy" id="2824559"/>
    <lineage>
        <taxon>Bacteria</taxon>
        <taxon>Bacillati</taxon>
        <taxon>Cyanobacteriota</taxon>
        <taxon>Cyanophyceae</taxon>
        <taxon>Synechococcales</taxon>
        <taxon>Coelosphaeriaceae</taxon>
        <taxon>Woronichinia</taxon>
    </lineage>
</organism>
<proteinExistence type="predicted"/>
<name>A0A977KXN4_9CYAN</name>
<reference evidence="1" key="1">
    <citation type="submission" date="2021-04" db="EMBL/GenBank/DDBJ databases">
        <title>Genome sequence of Woronichinia naegeliana from Washington state freshwater lake bloom.</title>
        <authorList>
            <person name="Dreher T.W."/>
        </authorList>
    </citation>
    <scope>NUCLEOTIDE SEQUENCE</scope>
    <source>
        <strain evidence="1">WA131</strain>
    </source>
</reference>